<keyword evidence="8" id="KW-1185">Reference proteome</keyword>
<evidence type="ECO:0000313" key="7">
    <source>
        <dbReference type="EMBL" id="OHV44512.1"/>
    </source>
</evidence>
<feature type="transmembrane region" description="Helical" evidence="5">
    <location>
        <begin position="61"/>
        <end position="82"/>
    </location>
</feature>
<evidence type="ECO:0000256" key="5">
    <source>
        <dbReference type="SAM" id="Phobius"/>
    </source>
</evidence>
<evidence type="ECO:0000259" key="6">
    <source>
        <dbReference type="Pfam" id="PF06803"/>
    </source>
</evidence>
<accession>A0A1S1RGX7</accession>
<dbReference type="Pfam" id="PF06803">
    <property type="entry name" value="DUF1232"/>
    <property type="match status" value="1"/>
</dbReference>
<evidence type="ECO:0000313" key="8">
    <source>
        <dbReference type="Proteomes" id="UP000179769"/>
    </source>
</evidence>
<name>A0A1S1RGX7_9ACTN</name>
<evidence type="ECO:0000256" key="4">
    <source>
        <dbReference type="ARBA" id="ARBA00023136"/>
    </source>
</evidence>
<feature type="domain" description="DUF1232" evidence="6">
    <location>
        <begin position="42"/>
        <end position="76"/>
    </location>
</feature>
<organism evidence="7 8">
    <name type="scientific">Parafrankia soli</name>
    <dbReference type="NCBI Taxonomy" id="2599596"/>
    <lineage>
        <taxon>Bacteria</taxon>
        <taxon>Bacillati</taxon>
        <taxon>Actinomycetota</taxon>
        <taxon>Actinomycetes</taxon>
        <taxon>Frankiales</taxon>
        <taxon>Frankiaceae</taxon>
        <taxon>Parafrankia</taxon>
    </lineage>
</organism>
<comment type="caution">
    <text evidence="7">The sequence shown here is derived from an EMBL/GenBank/DDBJ whole genome shotgun (WGS) entry which is preliminary data.</text>
</comment>
<evidence type="ECO:0000256" key="2">
    <source>
        <dbReference type="ARBA" id="ARBA00022692"/>
    </source>
</evidence>
<dbReference type="AlphaFoldDB" id="A0A1S1RGX7"/>
<reference evidence="8" key="1">
    <citation type="submission" date="2016-07" db="EMBL/GenBank/DDBJ databases">
        <title>Frankia sp. NRRL B-16219 Genome sequencing.</title>
        <authorList>
            <person name="Ghodhbane-Gtari F."/>
            <person name="Swanson E."/>
            <person name="Gueddou A."/>
            <person name="Louati M."/>
            <person name="Nouioui I."/>
            <person name="Hezbri K."/>
            <person name="Abebe-Akele F."/>
            <person name="Simpson S."/>
            <person name="Morris K."/>
            <person name="Thomas K."/>
            <person name="Gtari M."/>
            <person name="Tisa L.S."/>
        </authorList>
    </citation>
    <scope>NUCLEOTIDE SEQUENCE [LARGE SCALE GENOMIC DNA]</scope>
    <source>
        <strain evidence="8">NRRL B-16219</strain>
    </source>
</reference>
<keyword evidence="2 5" id="KW-0812">Transmembrane</keyword>
<proteinExistence type="predicted"/>
<dbReference type="InterPro" id="IPR010652">
    <property type="entry name" value="DUF1232"/>
</dbReference>
<dbReference type="GO" id="GO:0012505">
    <property type="term" value="C:endomembrane system"/>
    <property type="evidence" value="ECO:0007669"/>
    <property type="project" value="UniProtKB-SubCell"/>
</dbReference>
<dbReference type="RefSeq" id="WP_020459770.1">
    <property type="nucleotide sequence ID" value="NZ_MAXA01000020.1"/>
</dbReference>
<feature type="transmembrane region" description="Helical" evidence="5">
    <location>
        <begin position="6"/>
        <end position="31"/>
    </location>
</feature>
<dbReference type="Proteomes" id="UP000179769">
    <property type="component" value="Unassembled WGS sequence"/>
</dbReference>
<sequence>MSDGVGTGLVVVLGVIAAVGLVLVAGTFYLLRRYRLPLHGVAATIASLLYVISPVDAVPEIPLGPVGLVDDLAVILGALFYVRKLVDARRPGPAELEVPGRGRGRGRR</sequence>
<gene>
    <name evidence="7" type="ORF">BBK14_30845</name>
</gene>
<protein>
    <recommendedName>
        <fullName evidence="6">DUF1232 domain-containing protein</fullName>
    </recommendedName>
</protein>
<evidence type="ECO:0000256" key="3">
    <source>
        <dbReference type="ARBA" id="ARBA00022989"/>
    </source>
</evidence>
<dbReference type="EMBL" id="MAXA01000020">
    <property type="protein sequence ID" value="OHV44512.1"/>
    <property type="molecule type" value="Genomic_DNA"/>
</dbReference>
<keyword evidence="3 5" id="KW-1133">Transmembrane helix</keyword>
<dbReference type="OrthoDB" id="5147173at2"/>
<evidence type="ECO:0000256" key="1">
    <source>
        <dbReference type="ARBA" id="ARBA00004127"/>
    </source>
</evidence>
<keyword evidence="4 5" id="KW-0472">Membrane</keyword>
<feature type="transmembrane region" description="Helical" evidence="5">
    <location>
        <begin position="38"/>
        <end position="55"/>
    </location>
</feature>
<comment type="subcellular location">
    <subcellularLocation>
        <location evidence="1">Endomembrane system</location>
        <topology evidence="1">Multi-pass membrane protein</topology>
    </subcellularLocation>
</comment>